<keyword evidence="2" id="KW-0472">Membrane</keyword>
<feature type="transmembrane region" description="Helical" evidence="2">
    <location>
        <begin position="47"/>
        <end position="64"/>
    </location>
</feature>
<dbReference type="Proteomes" id="UP000535838">
    <property type="component" value="Unassembled WGS sequence"/>
</dbReference>
<evidence type="ECO:0000313" key="4">
    <source>
        <dbReference type="Proteomes" id="UP000535838"/>
    </source>
</evidence>
<proteinExistence type="predicted"/>
<evidence type="ECO:0008006" key="5">
    <source>
        <dbReference type="Google" id="ProtNLM"/>
    </source>
</evidence>
<feature type="region of interest" description="Disordered" evidence="1">
    <location>
        <begin position="144"/>
        <end position="164"/>
    </location>
</feature>
<feature type="transmembrane region" description="Helical" evidence="2">
    <location>
        <begin position="95"/>
        <end position="116"/>
    </location>
</feature>
<accession>A0A841T895</accession>
<protein>
    <recommendedName>
        <fullName evidence="5">TM2 domain-containing protein</fullName>
    </recommendedName>
</protein>
<keyword evidence="2" id="KW-0812">Transmembrane</keyword>
<keyword evidence="2" id="KW-1133">Transmembrane helix</keyword>
<reference evidence="3 4" key="1">
    <citation type="submission" date="2020-08" db="EMBL/GenBank/DDBJ databases">
        <title>Cohnella phylogeny.</title>
        <authorList>
            <person name="Dunlap C."/>
        </authorList>
    </citation>
    <scope>NUCLEOTIDE SEQUENCE [LARGE SCALE GENOMIC DNA]</scope>
    <source>
        <strain evidence="3 4">DSM 25241</strain>
    </source>
</reference>
<feature type="transmembrane region" description="Helical" evidence="2">
    <location>
        <begin position="71"/>
        <end position="89"/>
    </location>
</feature>
<gene>
    <name evidence="3" type="ORF">H7B67_30360</name>
</gene>
<keyword evidence="4" id="KW-1185">Reference proteome</keyword>
<evidence type="ECO:0000313" key="3">
    <source>
        <dbReference type="EMBL" id="MBB6638458.1"/>
    </source>
</evidence>
<name>A0A841T895_9BACL</name>
<feature type="transmembrane region" description="Helical" evidence="2">
    <location>
        <begin position="207"/>
        <end position="227"/>
    </location>
</feature>
<feature type="region of interest" description="Disordered" evidence="1">
    <location>
        <begin position="1"/>
        <end position="24"/>
    </location>
</feature>
<comment type="caution">
    <text evidence="3">The sequence shown here is derived from an EMBL/GenBank/DDBJ whole genome shotgun (WGS) entry which is preliminary data.</text>
</comment>
<organism evidence="3 4">
    <name type="scientific">Cohnella thailandensis</name>
    <dbReference type="NCBI Taxonomy" id="557557"/>
    <lineage>
        <taxon>Bacteria</taxon>
        <taxon>Bacillati</taxon>
        <taxon>Bacillota</taxon>
        <taxon>Bacilli</taxon>
        <taxon>Bacillales</taxon>
        <taxon>Paenibacillaceae</taxon>
        <taxon>Cohnella</taxon>
    </lineage>
</organism>
<evidence type="ECO:0000256" key="1">
    <source>
        <dbReference type="SAM" id="MobiDB-lite"/>
    </source>
</evidence>
<dbReference type="AlphaFoldDB" id="A0A841T895"/>
<dbReference type="EMBL" id="JACJVQ010000033">
    <property type="protein sequence ID" value="MBB6638458.1"/>
    <property type="molecule type" value="Genomic_DNA"/>
</dbReference>
<evidence type="ECO:0000256" key="2">
    <source>
        <dbReference type="SAM" id="Phobius"/>
    </source>
</evidence>
<sequence length="237" mass="26212">MKQPDNWNTPPEPGFQRGEQDSHPPMMPPQGFGQGFYSGSYRPKKKWLAALFSIFVPGTGHMYLGLMSKGIYIMLMLALNICGIVYFAIENEYDSNVLIIVLLSLMVPILYFYNLFSVMQCTEMVNEQRAAGYRSFGPFGSSGPMGTNGPAGPTGPTGPQPWQDHPYNQRGKEVHQVPVAGIVLLVIAGFILFQSSRSDWSDRLPHSIGSVAGAVILIGLGALVWFWDRRGHSQKKD</sequence>
<dbReference type="RefSeq" id="WP_185123664.1">
    <property type="nucleotide sequence ID" value="NZ_JACJVQ010000033.1"/>
</dbReference>
<feature type="transmembrane region" description="Helical" evidence="2">
    <location>
        <begin position="177"/>
        <end position="195"/>
    </location>
</feature>